<protein>
    <recommendedName>
        <fullName evidence="4">MASE1 domain-containing protein</fullName>
    </recommendedName>
</protein>
<evidence type="ECO:0008006" key="4">
    <source>
        <dbReference type="Google" id="ProtNLM"/>
    </source>
</evidence>
<comment type="caution">
    <text evidence="2">The sequence shown here is derived from an EMBL/GenBank/DDBJ whole genome shotgun (WGS) entry which is preliminary data.</text>
</comment>
<feature type="transmembrane region" description="Helical" evidence="1">
    <location>
        <begin position="27"/>
        <end position="51"/>
    </location>
</feature>
<sequence length="218" mass="24269">MAFPDLQHLNFPENRILRSLMVHHPKIASYLQFFVIVVLTYVLAHGATAYLITPIQGRFFPEITIFASLMYLPHGVRVLATWMMGWKAFPPLFAGAVLSEYLFTPSEVSSLLQLAILESWVVGAIAALVAFELARAFGWDLYAGRRRSLSWKSILLVGVGASLINSVGQSLVFSGLIIPEDTVAVFATYAVGDIIGLFVCMWLLMLVFRWIRLSGQQS</sequence>
<feature type="transmembrane region" description="Helical" evidence="1">
    <location>
        <begin position="154"/>
        <end position="178"/>
    </location>
</feature>
<feature type="transmembrane region" description="Helical" evidence="1">
    <location>
        <begin position="184"/>
        <end position="208"/>
    </location>
</feature>
<gene>
    <name evidence="2" type="ORF">AB2B41_23270</name>
</gene>
<dbReference type="RefSeq" id="WP_367880214.1">
    <property type="nucleotide sequence ID" value="NZ_JBFNXX010000088.1"/>
</dbReference>
<dbReference type="EMBL" id="JBFNXX010000088">
    <property type="protein sequence ID" value="MEW9922527.1"/>
    <property type="molecule type" value="Genomic_DNA"/>
</dbReference>
<dbReference type="Proteomes" id="UP001556098">
    <property type="component" value="Unassembled WGS sequence"/>
</dbReference>
<organism evidence="2 3">
    <name type="scientific">Sulfitobacter sediminis</name>
    <dbReference type="NCBI Taxonomy" id="3234186"/>
    <lineage>
        <taxon>Bacteria</taxon>
        <taxon>Pseudomonadati</taxon>
        <taxon>Pseudomonadota</taxon>
        <taxon>Alphaproteobacteria</taxon>
        <taxon>Rhodobacterales</taxon>
        <taxon>Roseobacteraceae</taxon>
        <taxon>Sulfitobacter</taxon>
    </lineage>
</organism>
<feature type="transmembrane region" description="Helical" evidence="1">
    <location>
        <begin position="111"/>
        <end position="133"/>
    </location>
</feature>
<accession>A0ABV3RU46</accession>
<keyword evidence="1" id="KW-0812">Transmembrane</keyword>
<keyword evidence="1" id="KW-1133">Transmembrane helix</keyword>
<evidence type="ECO:0000313" key="3">
    <source>
        <dbReference type="Proteomes" id="UP001556098"/>
    </source>
</evidence>
<keyword evidence="3" id="KW-1185">Reference proteome</keyword>
<evidence type="ECO:0000313" key="2">
    <source>
        <dbReference type="EMBL" id="MEW9922527.1"/>
    </source>
</evidence>
<keyword evidence="1" id="KW-0472">Membrane</keyword>
<feature type="transmembrane region" description="Helical" evidence="1">
    <location>
        <begin position="63"/>
        <end position="84"/>
    </location>
</feature>
<name>A0ABV3RU46_9RHOB</name>
<proteinExistence type="predicted"/>
<reference evidence="2 3" key="1">
    <citation type="submission" date="2024-07" db="EMBL/GenBank/DDBJ databases">
        <title>Marimonas sp.nov., isolated from tidal-flat sediment.</title>
        <authorList>
            <person name="Jayan J.N."/>
            <person name="Lee S.S."/>
        </authorList>
    </citation>
    <scope>NUCLEOTIDE SEQUENCE [LARGE SCALE GENOMIC DNA]</scope>
    <source>
        <strain evidence="2 3">MJW-29</strain>
    </source>
</reference>
<evidence type="ECO:0000256" key="1">
    <source>
        <dbReference type="SAM" id="Phobius"/>
    </source>
</evidence>